<dbReference type="EMBL" id="CP014143">
    <property type="protein sequence ID" value="AOS96855.1"/>
    <property type="molecule type" value="Genomic_DNA"/>
</dbReference>
<dbReference type="Proteomes" id="UP000095672">
    <property type="component" value="Chromosome"/>
</dbReference>
<proteinExistence type="predicted"/>
<dbReference type="AlphaFoldDB" id="A0A1C9W6R8"/>
<organism evidence="1 2">
    <name type="scientific">Microbulbifer aggregans</name>
    <dbReference type="NCBI Taxonomy" id="1769779"/>
    <lineage>
        <taxon>Bacteria</taxon>
        <taxon>Pseudomonadati</taxon>
        <taxon>Pseudomonadota</taxon>
        <taxon>Gammaproteobacteria</taxon>
        <taxon>Cellvibrionales</taxon>
        <taxon>Microbulbiferaceae</taxon>
        <taxon>Microbulbifer</taxon>
    </lineage>
</organism>
<evidence type="ECO:0000313" key="1">
    <source>
        <dbReference type="EMBL" id="AOS96855.1"/>
    </source>
</evidence>
<accession>A0A1C9W6R8</accession>
<reference evidence="2" key="1">
    <citation type="submission" date="2016-01" db="EMBL/GenBank/DDBJ databases">
        <title>Complete genome sequence of Microbulbifer sp. CCB-MM1, a halophile isolated from Matang Mangrove Forest, Perak.</title>
        <authorList>
            <person name="Moh T.H."/>
            <person name="Dinesh B."/>
            <person name="Lau N.-S."/>
            <person name="Go F."/>
            <person name="Alexander Chong S.-C."/>
        </authorList>
    </citation>
    <scope>NUCLEOTIDE SEQUENCE [LARGE SCALE GENOMIC DNA]</scope>
    <source>
        <strain evidence="2">CCB-MM1</strain>
    </source>
</reference>
<dbReference type="KEGG" id="micc:AUP74_01407"/>
<sequence>MGAHMVSTKHKLALWAVSCLTAGAVVAVLGLTRGEPAGSDDLIPLPPQVAGKLDPAPEAIADDTQPLQDQAVEALLEHPRVQEYLAEETDKRALQDYFAGGDGEISDDEAWALIERIEHEGRVLAFEALTLKLAWLDRNSDNKDDYDQRSAEILAQYRQRSERQLQQYDPYEEVPGFARYKELEAEIVREVQQMESFPEGVSRQAYLRQRLQAARQEAYGH</sequence>
<gene>
    <name evidence="1" type="ORF">AUP74_01407</name>
</gene>
<name>A0A1C9W6R8_9GAMM</name>
<protein>
    <submittedName>
        <fullName evidence="1">Uncharacterized protein</fullName>
    </submittedName>
</protein>
<keyword evidence="2" id="KW-1185">Reference proteome</keyword>
<evidence type="ECO:0000313" key="2">
    <source>
        <dbReference type="Proteomes" id="UP000095672"/>
    </source>
</evidence>